<organism evidence="3 4">
    <name type="scientific">Cylicocyclus nassatus</name>
    <name type="common">Nematode worm</name>
    <dbReference type="NCBI Taxonomy" id="53992"/>
    <lineage>
        <taxon>Eukaryota</taxon>
        <taxon>Metazoa</taxon>
        <taxon>Ecdysozoa</taxon>
        <taxon>Nematoda</taxon>
        <taxon>Chromadorea</taxon>
        <taxon>Rhabditida</taxon>
        <taxon>Rhabditina</taxon>
        <taxon>Rhabditomorpha</taxon>
        <taxon>Strongyloidea</taxon>
        <taxon>Strongylidae</taxon>
        <taxon>Cylicocyclus</taxon>
    </lineage>
</organism>
<protein>
    <submittedName>
        <fullName evidence="3">Uncharacterized protein</fullName>
    </submittedName>
</protein>
<dbReference type="Proteomes" id="UP001176961">
    <property type="component" value="Unassembled WGS sequence"/>
</dbReference>
<evidence type="ECO:0000313" key="4">
    <source>
        <dbReference type="Proteomes" id="UP001176961"/>
    </source>
</evidence>
<feature type="compositionally biased region" description="Polar residues" evidence="1">
    <location>
        <begin position="271"/>
        <end position="280"/>
    </location>
</feature>
<evidence type="ECO:0000313" key="3">
    <source>
        <dbReference type="EMBL" id="CAJ0589706.1"/>
    </source>
</evidence>
<proteinExistence type="predicted"/>
<keyword evidence="4" id="KW-1185">Reference proteome</keyword>
<evidence type="ECO:0000256" key="2">
    <source>
        <dbReference type="SAM" id="Phobius"/>
    </source>
</evidence>
<feature type="transmembrane region" description="Helical" evidence="2">
    <location>
        <begin position="66"/>
        <end position="88"/>
    </location>
</feature>
<keyword evidence="2" id="KW-1133">Transmembrane helix</keyword>
<keyword evidence="2" id="KW-0472">Membrane</keyword>
<accession>A0AA36DL41</accession>
<dbReference type="EMBL" id="CATQJL010000001">
    <property type="protein sequence ID" value="CAJ0589706.1"/>
    <property type="molecule type" value="Genomic_DNA"/>
</dbReference>
<name>A0AA36DL41_CYLNA</name>
<comment type="caution">
    <text evidence="3">The sequence shown here is derived from an EMBL/GenBank/DDBJ whole genome shotgun (WGS) entry which is preliminary data.</text>
</comment>
<dbReference type="AlphaFoldDB" id="A0AA36DL41"/>
<keyword evidence="2" id="KW-0812">Transmembrane</keyword>
<feature type="region of interest" description="Disordered" evidence="1">
    <location>
        <begin position="242"/>
        <end position="280"/>
    </location>
</feature>
<evidence type="ECO:0000256" key="1">
    <source>
        <dbReference type="SAM" id="MobiDB-lite"/>
    </source>
</evidence>
<gene>
    <name evidence="3" type="ORF">CYNAS_LOCUS1689</name>
</gene>
<feature type="transmembrane region" description="Helical" evidence="2">
    <location>
        <begin position="95"/>
        <end position="116"/>
    </location>
</feature>
<reference evidence="3" key="1">
    <citation type="submission" date="2023-07" db="EMBL/GenBank/DDBJ databases">
        <authorList>
            <consortium name="CYATHOMIX"/>
        </authorList>
    </citation>
    <scope>NUCLEOTIDE SEQUENCE</scope>
    <source>
        <strain evidence="3">N/A</strain>
    </source>
</reference>
<feature type="transmembrane region" description="Helical" evidence="2">
    <location>
        <begin position="128"/>
        <end position="150"/>
    </location>
</feature>
<sequence length="280" mass="31092">MLIYRPKSALSILLLTFEDEKATAAAAFRRVKITQFLSLPMAVKPPTVTVSEPSTPPVDPLHSAKVTAVLLILLDACIVVINAGYGAGAFGLGNVAVWTVCLVLWSVALMIALFGIVTNRTLLFVPCYVIWCVTFVCSVIFIIVDGYAYTYCDEKSLVNRTGRWMTPCEVYLRTHYPYSAYLLLLLLKMVQLFHVRTLANSIDEKVRNATGEKSVFFLGSKEEQPFLYWIFGKKRSKISVVKKDPDSDDDDMVVFEKVGGTPRGSRPKINDATTRASSIS</sequence>